<keyword evidence="2" id="KW-1185">Reference proteome</keyword>
<gene>
    <name evidence="1" type="primary">Dsec\GM11557</name>
    <name evidence="1" type="ORF">Dsec_GM11557</name>
</gene>
<organism evidence="2">
    <name type="scientific">Drosophila sechellia</name>
    <name type="common">Fruit fly</name>
    <dbReference type="NCBI Taxonomy" id="7238"/>
    <lineage>
        <taxon>Eukaryota</taxon>
        <taxon>Metazoa</taxon>
        <taxon>Ecdysozoa</taxon>
        <taxon>Arthropoda</taxon>
        <taxon>Hexapoda</taxon>
        <taxon>Insecta</taxon>
        <taxon>Pterygota</taxon>
        <taxon>Neoptera</taxon>
        <taxon>Endopterygota</taxon>
        <taxon>Diptera</taxon>
        <taxon>Brachycera</taxon>
        <taxon>Muscomorpha</taxon>
        <taxon>Ephydroidea</taxon>
        <taxon>Drosophilidae</taxon>
        <taxon>Drosophila</taxon>
        <taxon>Sophophora</taxon>
    </lineage>
</organism>
<dbReference type="OMA" id="VTIAGHW"/>
<reference evidence="1 2" key="1">
    <citation type="journal article" date="2007" name="Nature">
        <title>Evolution of genes and genomes on the Drosophila phylogeny.</title>
        <authorList>
            <consortium name="Drosophila 12 Genomes Consortium"/>
            <person name="Clark A.G."/>
            <person name="Eisen M.B."/>
            <person name="Smith D.R."/>
            <person name="Bergman C.M."/>
            <person name="Oliver B."/>
            <person name="Markow T.A."/>
            <person name="Kaufman T.C."/>
            <person name="Kellis M."/>
            <person name="Gelbart W."/>
            <person name="Iyer V.N."/>
            <person name="Pollard D.A."/>
            <person name="Sackton T.B."/>
            <person name="Larracuente A.M."/>
            <person name="Singh N.D."/>
            <person name="Abad J.P."/>
            <person name="Abt D.N."/>
            <person name="Adryan B."/>
            <person name="Aguade M."/>
            <person name="Akashi H."/>
            <person name="Anderson W.W."/>
            <person name="Aquadro C.F."/>
            <person name="Ardell D.H."/>
            <person name="Arguello R."/>
            <person name="Artieri C.G."/>
            <person name="Barbash D.A."/>
            <person name="Barker D."/>
            <person name="Barsanti P."/>
            <person name="Batterham P."/>
            <person name="Batzoglou S."/>
            <person name="Begun D."/>
            <person name="Bhutkar A."/>
            <person name="Blanco E."/>
            <person name="Bosak S.A."/>
            <person name="Bradley R.K."/>
            <person name="Brand A.D."/>
            <person name="Brent M.R."/>
            <person name="Brooks A.N."/>
            <person name="Brown R.H."/>
            <person name="Butlin R.K."/>
            <person name="Caggese C."/>
            <person name="Calvi B.R."/>
            <person name="Bernardo de Carvalho A."/>
            <person name="Caspi A."/>
            <person name="Castrezana S."/>
            <person name="Celniker S.E."/>
            <person name="Chang J.L."/>
            <person name="Chapple C."/>
            <person name="Chatterji S."/>
            <person name="Chinwalla A."/>
            <person name="Civetta A."/>
            <person name="Clifton S.W."/>
            <person name="Comeron J.M."/>
            <person name="Costello J.C."/>
            <person name="Coyne J.A."/>
            <person name="Daub J."/>
            <person name="David R.G."/>
            <person name="Delcher A.L."/>
            <person name="Delehaunty K."/>
            <person name="Do C.B."/>
            <person name="Ebling H."/>
            <person name="Edwards K."/>
            <person name="Eickbush T."/>
            <person name="Evans J.D."/>
            <person name="Filipski A."/>
            <person name="Findeiss S."/>
            <person name="Freyhult E."/>
            <person name="Fulton L."/>
            <person name="Fulton R."/>
            <person name="Garcia A.C."/>
            <person name="Gardiner A."/>
            <person name="Garfield D.A."/>
            <person name="Garvin B.E."/>
            <person name="Gibson G."/>
            <person name="Gilbert D."/>
            <person name="Gnerre S."/>
            <person name="Godfrey J."/>
            <person name="Good R."/>
            <person name="Gotea V."/>
            <person name="Gravely B."/>
            <person name="Greenberg A.J."/>
            <person name="Griffiths-Jones S."/>
            <person name="Gross S."/>
            <person name="Guigo R."/>
            <person name="Gustafson E.A."/>
            <person name="Haerty W."/>
            <person name="Hahn M.W."/>
            <person name="Halligan D.L."/>
            <person name="Halpern A.L."/>
            <person name="Halter G.M."/>
            <person name="Han M.V."/>
            <person name="Heger A."/>
            <person name="Hillier L."/>
            <person name="Hinrichs A.S."/>
            <person name="Holmes I."/>
            <person name="Hoskins R.A."/>
            <person name="Hubisz M.J."/>
            <person name="Hultmark D."/>
            <person name="Huntley M.A."/>
            <person name="Jaffe D.B."/>
            <person name="Jagadeeshan S."/>
            <person name="Jeck W.R."/>
            <person name="Johnson J."/>
            <person name="Jones C.D."/>
            <person name="Jordan W.C."/>
            <person name="Karpen G.H."/>
            <person name="Kataoka E."/>
            <person name="Keightley P.D."/>
            <person name="Kheradpour P."/>
            <person name="Kirkness E.F."/>
            <person name="Koerich L.B."/>
            <person name="Kristiansen K."/>
            <person name="Kudrna D."/>
            <person name="Kulathinal R.J."/>
            <person name="Kumar S."/>
            <person name="Kwok R."/>
            <person name="Lander E."/>
            <person name="Langley C.H."/>
            <person name="Lapoint R."/>
            <person name="Lazzaro B.P."/>
            <person name="Lee S.J."/>
            <person name="Levesque L."/>
            <person name="Li R."/>
            <person name="Lin C.F."/>
            <person name="Lin M.F."/>
            <person name="Lindblad-Toh K."/>
            <person name="Llopart A."/>
            <person name="Long M."/>
            <person name="Low L."/>
            <person name="Lozovsky E."/>
            <person name="Lu J."/>
            <person name="Luo M."/>
            <person name="Machado C.A."/>
            <person name="Makalowski W."/>
            <person name="Marzo M."/>
            <person name="Matsuda M."/>
            <person name="Matzkin L."/>
            <person name="McAllister B."/>
            <person name="McBride C.S."/>
            <person name="McKernan B."/>
            <person name="McKernan K."/>
            <person name="Mendez-Lago M."/>
            <person name="Minx P."/>
            <person name="Mollenhauer M.U."/>
            <person name="Montooth K."/>
            <person name="Mount S.M."/>
            <person name="Mu X."/>
            <person name="Myers E."/>
            <person name="Negre B."/>
            <person name="Newfeld S."/>
            <person name="Nielsen R."/>
            <person name="Noor M.A."/>
            <person name="O'Grady P."/>
            <person name="Pachter L."/>
            <person name="Papaceit M."/>
            <person name="Parisi M.J."/>
            <person name="Parisi M."/>
            <person name="Parts L."/>
            <person name="Pedersen J.S."/>
            <person name="Pesole G."/>
            <person name="Phillippy A.M."/>
            <person name="Ponting C.P."/>
            <person name="Pop M."/>
            <person name="Porcelli D."/>
            <person name="Powell J.R."/>
            <person name="Prohaska S."/>
            <person name="Pruitt K."/>
            <person name="Puig M."/>
            <person name="Quesneville H."/>
            <person name="Ram K.R."/>
            <person name="Rand D."/>
            <person name="Rasmussen M.D."/>
            <person name="Reed L.K."/>
            <person name="Reenan R."/>
            <person name="Reily A."/>
            <person name="Remington K.A."/>
            <person name="Rieger T.T."/>
            <person name="Ritchie M.G."/>
            <person name="Robin C."/>
            <person name="Rogers Y.H."/>
            <person name="Rohde C."/>
            <person name="Rozas J."/>
            <person name="Rubenfield M.J."/>
            <person name="Ruiz A."/>
            <person name="Russo S."/>
            <person name="Salzberg S.L."/>
            <person name="Sanchez-Gracia A."/>
            <person name="Saranga D.J."/>
            <person name="Sato H."/>
            <person name="Schaeffer S.W."/>
            <person name="Schatz M.C."/>
            <person name="Schlenke T."/>
            <person name="Schwartz R."/>
            <person name="Segarra C."/>
            <person name="Singh R.S."/>
            <person name="Sirot L."/>
            <person name="Sirota M."/>
            <person name="Sisneros N.B."/>
            <person name="Smith C.D."/>
            <person name="Smith T.F."/>
            <person name="Spieth J."/>
            <person name="Stage D.E."/>
            <person name="Stark A."/>
            <person name="Stephan W."/>
            <person name="Strausberg R.L."/>
            <person name="Strempel S."/>
            <person name="Sturgill D."/>
            <person name="Sutton G."/>
            <person name="Sutton G.G."/>
            <person name="Tao W."/>
            <person name="Teichmann S."/>
            <person name="Tobari Y.N."/>
            <person name="Tomimura Y."/>
            <person name="Tsolas J.M."/>
            <person name="Valente V.L."/>
            <person name="Venter E."/>
            <person name="Venter J.C."/>
            <person name="Vicario S."/>
            <person name="Vieira F.G."/>
            <person name="Vilella A.J."/>
            <person name="Villasante A."/>
            <person name="Walenz B."/>
            <person name="Wang J."/>
            <person name="Wasserman M."/>
            <person name="Watts T."/>
            <person name="Wilson D."/>
            <person name="Wilson R.K."/>
            <person name="Wing R.A."/>
            <person name="Wolfner M.F."/>
            <person name="Wong A."/>
            <person name="Wong G.K."/>
            <person name="Wu C.I."/>
            <person name="Wu G."/>
            <person name="Yamamoto D."/>
            <person name="Yang H.P."/>
            <person name="Yang S.P."/>
            <person name="Yorke J.A."/>
            <person name="Yoshida K."/>
            <person name="Zdobnov E."/>
            <person name="Zhang P."/>
            <person name="Zhang Y."/>
            <person name="Zimin A.V."/>
            <person name="Baldwin J."/>
            <person name="Abdouelleil A."/>
            <person name="Abdulkadir J."/>
            <person name="Abebe A."/>
            <person name="Abera B."/>
            <person name="Abreu J."/>
            <person name="Acer S.C."/>
            <person name="Aftuck L."/>
            <person name="Alexander A."/>
            <person name="An P."/>
            <person name="Anderson E."/>
            <person name="Anderson S."/>
            <person name="Arachi H."/>
            <person name="Azer M."/>
            <person name="Bachantsang P."/>
            <person name="Barry A."/>
            <person name="Bayul T."/>
            <person name="Berlin A."/>
            <person name="Bessette D."/>
            <person name="Bloom T."/>
            <person name="Blye J."/>
            <person name="Boguslavskiy L."/>
            <person name="Bonnet C."/>
            <person name="Boukhgalter B."/>
            <person name="Bourzgui I."/>
            <person name="Brown A."/>
            <person name="Cahill P."/>
            <person name="Channer S."/>
            <person name="Cheshatsang Y."/>
            <person name="Chuda L."/>
            <person name="Citroen M."/>
            <person name="Collymore A."/>
            <person name="Cooke P."/>
            <person name="Costello M."/>
            <person name="D'Aco K."/>
            <person name="Daza R."/>
            <person name="De Haan G."/>
            <person name="DeGray S."/>
            <person name="DeMaso C."/>
            <person name="Dhargay N."/>
            <person name="Dooley K."/>
            <person name="Dooley E."/>
            <person name="Doricent M."/>
            <person name="Dorje P."/>
            <person name="Dorjee K."/>
            <person name="Dupes A."/>
            <person name="Elong R."/>
            <person name="Falk J."/>
            <person name="Farina A."/>
            <person name="Faro S."/>
            <person name="Ferguson D."/>
            <person name="Fisher S."/>
            <person name="Foley C.D."/>
            <person name="Franke A."/>
            <person name="Friedrich D."/>
            <person name="Gadbois L."/>
            <person name="Gearin G."/>
            <person name="Gearin C.R."/>
            <person name="Giannoukos G."/>
            <person name="Goode T."/>
            <person name="Graham J."/>
            <person name="Grandbois E."/>
            <person name="Grewal S."/>
            <person name="Gyaltsen K."/>
            <person name="Hafez N."/>
            <person name="Hagos B."/>
            <person name="Hall J."/>
            <person name="Henson C."/>
            <person name="Hollinger A."/>
            <person name="Honan T."/>
            <person name="Huard M.D."/>
            <person name="Hughes L."/>
            <person name="Hurhula B."/>
            <person name="Husby M.E."/>
            <person name="Kamat A."/>
            <person name="Kanga B."/>
            <person name="Kashin S."/>
            <person name="Khazanovich D."/>
            <person name="Kisner P."/>
            <person name="Lance K."/>
            <person name="Lara M."/>
            <person name="Lee W."/>
            <person name="Lennon N."/>
            <person name="Letendre F."/>
            <person name="LeVine R."/>
            <person name="Lipovsky A."/>
            <person name="Liu X."/>
            <person name="Liu J."/>
            <person name="Liu S."/>
            <person name="Lokyitsang T."/>
            <person name="Lokyitsang Y."/>
            <person name="Lubonja R."/>
            <person name="Lui A."/>
            <person name="MacDonald P."/>
            <person name="Magnisalis V."/>
            <person name="Maru K."/>
            <person name="Matthews C."/>
            <person name="McCusker W."/>
            <person name="McDonough S."/>
            <person name="Mehta T."/>
            <person name="Meldrim J."/>
            <person name="Meneus L."/>
            <person name="Mihai O."/>
            <person name="Mihalev A."/>
            <person name="Mihova T."/>
            <person name="Mittelman R."/>
            <person name="Mlenga V."/>
            <person name="Montmayeur A."/>
            <person name="Mulrain L."/>
            <person name="Navidi A."/>
            <person name="Naylor J."/>
            <person name="Negash T."/>
            <person name="Nguyen T."/>
            <person name="Nguyen N."/>
            <person name="Nicol R."/>
            <person name="Norbu C."/>
            <person name="Norbu N."/>
            <person name="Novod N."/>
            <person name="O'Neill B."/>
            <person name="Osman S."/>
            <person name="Markiewicz E."/>
            <person name="Oyono O.L."/>
            <person name="Patti C."/>
            <person name="Phunkhang P."/>
            <person name="Pierre F."/>
            <person name="Priest M."/>
            <person name="Raghuraman S."/>
            <person name="Rege F."/>
            <person name="Reyes R."/>
            <person name="Rise C."/>
            <person name="Rogov P."/>
            <person name="Ross K."/>
            <person name="Ryan E."/>
            <person name="Settipalli S."/>
            <person name="Shea T."/>
            <person name="Sherpa N."/>
            <person name="Shi L."/>
            <person name="Shih D."/>
            <person name="Sparrow T."/>
            <person name="Spaulding J."/>
            <person name="Stalker J."/>
            <person name="Stange-Thomann N."/>
            <person name="Stavropoulos S."/>
            <person name="Stone C."/>
            <person name="Strader C."/>
            <person name="Tesfaye S."/>
            <person name="Thomson T."/>
            <person name="Thoulutsang Y."/>
            <person name="Thoulutsang D."/>
            <person name="Topham K."/>
            <person name="Topping I."/>
            <person name="Tsamla T."/>
            <person name="Vassiliev H."/>
            <person name="Vo A."/>
            <person name="Wangchuk T."/>
            <person name="Wangdi T."/>
            <person name="Weiand M."/>
            <person name="Wilkinson J."/>
            <person name="Wilson A."/>
            <person name="Yadav S."/>
            <person name="Young G."/>
            <person name="Yu Q."/>
            <person name="Zembek L."/>
            <person name="Zhong D."/>
            <person name="Zimmer A."/>
            <person name="Zwirko Z."/>
            <person name="Jaffe D.B."/>
            <person name="Alvarez P."/>
            <person name="Brockman W."/>
            <person name="Butler J."/>
            <person name="Chin C."/>
            <person name="Gnerre S."/>
            <person name="Grabherr M."/>
            <person name="Kleber M."/>
            <person name="Mauceli E."/>
            <person name="MacCallum I."/>
        </authorList>
    </citation>
    <scope>NUCLEOTIDE SEQUENCE [LARGE SCALE GENOMIC DNA]</scope>
    <source>
        <strain evidence="2">Rob3c / Tucson 14021-0248.25</strain>
    </source>
</reference>
<evidence type="ECO:0000313" key="2">
    <source>
        <dbReference type="Proteomes" id="UP000001292"/>
    </source>
</evidence>
<dbReference type="HOGENOM" id="CLU_1284498_0_0_1"/>
<sequence>MSLYLVPDWGGGPWILATGWRFEVPASWFQVTCRMLTLLGLTSNNFVCVRPYRPLSHLSHLSQLSLLSQLSYPSCHLPPQLSSYPAFQPHIPPIWQVTIAGHWSNITRRRSRVQQQHGGTLPDCTRLLGVQFHSLVSCSMALIALETERAERRARVCGFKQGQHDTTTASSHPHPHVCSFIHSFRNPGTQQPSPGTSRIWISGSALLCSTQIAVD</sequence>
<protein>
    <submittedName>
        <fullName evidence="1">GM11557</fullName>
    </submittedName>
</protein>
<dbReference type="EMBL" id="CH480836">
    <property type="protein sequence ID" value="EDW48897.1"/>
    <property type="molecule type" value="Genomic_DNA"/>
</dbReference>
<evidence type="ECO:0000313" key="1">
    <source>
        <dbReference type="EMBL" id="EDW48897.1"/>
    </source>
</evidence>
<dbReference type="AlphaFoldDB" id="B4IGE7"/>
<accession>B4IGE7</accession>
<proteinExistence type="predicted"/>
<dbReference type="Proteomes" id="UP000001292">
    <property type="component" value="Unassembled WGS sequence"/>
</dbReference>
<name>B4IGE7_DROSE</name>